<dbReference type="PANTHER" id="PTHR43794">
    <property type="entry name" value="AMINOHYDROLASE SSNA-RELATED"/>
    <property type="match status" value="1"/>
</dbReference>
<comment type="catalytic activity">
    <reaction evidence="4">
        <text>S-adenosyl-L-homocysteine + H2O + H(+) = S-inosyl-L-homocysteine + NH4(+)</text>
        <dbReference type="Rhea" id="RHEA:20716"/>
        <dbReference type="ChEBI" id="CHEBI:15377"/>
        <dbReference type="ChEBI" id="CHEBI:15378"/>
        <dbReference type="ChEBI" id="CHEBI:28938"/>
        <dbReference type="ChEBI" id="CHEBI:57856"/>
        <dbReference type="ChEBI" id="CHEBI:57985"/>
        <dbReference type="EC" id="3.5.4.28"/>
    </reaction>
</comment>
<dbReference type="Gene3D" id="2.30.40.10">
    <property type="entry name" value="Urease, subunit C, domain 1"/>
    <property type="match status" value="1"/>
</dbReference>
<comment type="cofactor">
    <cofactor evidence="4">
        <name>Zn(2+)</name>
        <dbReference type="ChEBI" id="CHEBI:29105"/>
    </cofactor>
    <text evidence="4">Binds 1 zinc ion per subunit.</text>
</comment>
<keyword evidence="7" id="KW-1185">Reference proteome</keyword>
<dbReference type="GO" id="GO:0050270">
    <property type="term" value="F:S-adenosylhomocysteine deaminase activity"/>
    <property type="evidence" value="ECO:0007669"/>
    <property type="project" value="UniProtKB-EC"/>
</dbReference>
<dbReference type="SUPFAM" id="SSF51338">
    <property type="entry name" value="Composite domain of metallo-dependent hydrolases"/>
    <property type="match status" value="1"/>
</dbReference>
<dbReference type="InterPro" id="IPR011059">
    <property type="entry name" value="Metal-dep_hydrolase_composite"/>
</dbReference>
<dbReference type="GO" id="GO:0090614">
    <property type="term" value="F:5'-methylthioadenosine deaminase activity"/>
    <property type="evidence" value="ECO:0007669"/>
    <property type="project" value="UniProtKB-EC"/>
</dbReference>
<keyword evidence="1 4" id="KW-0479">Metal-binding</keyword>
<comment type="similarity">
    <text evidence="4">Belongs to the metallo-dependent hydrolases superfamily. MTA/SAH deaminase family.</text>
</comment>
<gene>
    <name evidence="4" type="primary">mtaD</name>
    <name evidence="6" type="ORF">J2Z32_004379</name>
</gene>
<evidence type="ECO:0000256" key="1">
    <source>
        <dbReference type="ARBA" id="ARBA00022723"/>
    </source>
</evidence>
<dbReference type="Proteomes" id="UP001519272">
    <property type="component" value="Unassembled WGS sequence"/>
</dbReference>
<feature type="binding site" evidence="4">
    <location>
        <position position="94"/>
    </location>
    <ligand>
        <name>substrate</name>
    </ligand>
</feature>
<evidence type="ECO:0000256" key="4">
    <source>
        <dbReference type="HAMAP-Rule" id="MF_01281"/>
    </source>
</evidence>
<dbReference type="Gene3D" id="3.20.20.140">
    <property type="entry name" value="Metal-dependent hydrolases"/>
    <property type="match status" value="1"/>
</dbReference>
<dbReference type="Pfam" id="PF01979">
    <property type="entry name" value="Amidohydro_1"/>
    <property type="match status" value="1"/>
</dbReference>
<dbReference type="InterPro" id="IPR050287">
    <property type="entry name" value="MTA/SAH_deaminase"/>
</dbReference>
<comment type="caution">
    <text evidence="6">The sequence shown here is derived from an EMBL/GenBank/DDBJ whole genome shotgun (WGS) entry which is preliminary data.</text>
</comment>
<evidence type="ECO:0000313" key="6">
    <source>
        <dbReference type="EMBL" id="MBP1907698.1"/>
    </source>
</evidence>
<feature type="binding site" evidence="4">
    <location>
        <position position="213"/>
    </location>
    <ligand>
        <name>Zn(2+)</name>
        <dbReference type="ChEBI" id="CHEBI:29105"/>
    </ligand>
</feature>
<name>A0ABS4FYP3_9BACL</name>
<comment type="catalytic activity">
    <reaction evidence="4">
        <text>S-methyl-5'-thioadenosine + H2O + H(+) = S-methyl-5'-thioinosine + NH4(+)</text>
        <dbReference type="Rhea" id="RHEA:25025"/>
        <dbReference type="ChEBI" id="CHEBI:15377"/>
        <dbReference type="ChEBI" id="CHEBI:15378"/>
        <dbReference type="ChEBI" id="CHEBI:17509"/>
        <dbReference type="ChEBI" id="CHEBI:28938"/>
        <dbReference type="ChEBI" id="CHEBI:48595"/>
        <dbReference type="EC" id="3.5.4.31"/>
    </reaction>
</comment>
<sequence>MSHKWLIENGAFLVLDHTCPIINGYMLIEDDLIKYVGEIRPQVEEGIQIMDGSGLLFMPGLINTHGHSPMSLLRGLSDDVTLQVWLQQKIWPMEAKFSEQEISAGAALSILEMIKGGTTTFLDMYIYMDEVARLVEQAGIRAVLTRGVLGMCSEQEQLDKLAGAVSFAKEWNHAADGRITTMLSPHSPYTCPPALIHKFVEAAHDLDVSLHTHMSETRLEVEQCIKDYGVTPAQHLQQLGFFSRPALVAHGVHVNSEEIQLLAAHKVSVAHNPGSNLKLASGIAPVVQLLEAGVNVSLGTDSAASNNNLDMFEEMNLAALIHKGVSGDPTAVPAIEAIKMGTEYGAKALGLSHIGSLSAGKKADFIALSLQQAHFVPKSDLLSHLIYSAGAQDVEHVWVNGVQVVRHKECLTMDEEKICYEAEAALQRIS</sequence>
<accession>A0ABS4FYP3</accession>
<comment type="function">
    <text evidence="4">Catalyzes the deamination of 5-methylthioadenosine and S-adenosyl-L-homocysteine into 5-methylthioinosine and S-inosyl-L-homocysteine, respectively. Is also able to deaminate adenosine.</text>
</comment>
<evidence type="ECO:0000259" key="5">
    <source>
        <dbReference type="Pfam" id="PF01979"/>
    </source>
</evidence>
<feature type="binding site" evidence="4">
    <location>
        <position position="146"/>
    </location>
    <ligand>
        <name>substrate</name>
    </ligand>
</feature>
<dbReference type="EC" id="3.5.4.31" evidence="4"/>
<evidence type="ECO:0000256" key="3">
    <source>
        <dbReference type="ARBA" id="ARBA00022833"/>
    </source>
</evidence>
<feature type="binding site" evidence="4">
    <location>
        <position position="301"/>
    </location>
    <ligand>
        <name>Zn(2+)</name>
        <dbReference type="ChEBI" id="CHEBI:29105"/>
    </ligand>
</feature>
<feature type="binding site" evidence="4">
    <location>
        <position position="65"/>
    </location>
    <ligand>
        <name>Zn(2+)</name>
        <dbReference type="ChEBI" id="CHEBI:29105"/>
    </ligand>
</feature>
<feature type="binding site" evidence="4">
    <location>
        <position position="216"/>
    </location>
    <ligand>
        <name>substrate</name>
    </ligand>
</feature>
<reference evidence="6 7" key="1">
    <citation type="submission" date="2021-03" db="EMBL/GenBank/DDBJ databases">
        <title>Genomic Encyclopedia of Type Strains, Phase IV (KMG-IV): sequencing the most valuable type-strain genomes for metagenomic binning, comparative biology and taxonomic classification.</title>
        <authorList>
            <person name="Goeker M."/>
        </authorList>
    </citation>
    <scope>NUCLEOTIDE SEQUENCE [LARGE SCALE GENOMIC DNA]</scope>
    <source>
        <strain evidence="6 7">DSM 14349</strain>
    </source>
</reference>
<dbReference type="PANTHER" id="PTHR43794:SF11">
    <property type="entry name" value="AMIDOHYDROLASE-RELATED DOMAIN-CONTAINING PROTEIN"/>
    <property type="match status" value="1"/>
</dbReference>
<dbReference type="InterPro" id="IPR006680">
    <property type="entry name" value="Amidohydro-rel"/>
</dbReference>
<feature type="binding site" evidence="4">
    <location>
        <position position="186"/>
    </location>
    <ligand>
        <name>substrate</name>
    </ligand>
</feature>
<dbReference type="RefSeq" id="WP_210091276.1">
    <property type="nucleotide sequence ID" value="NZ_JAGGKG010000032.1"/>
</dbReference>
<keyword evidence="2 4" id="KW-0378">Hydrolase</keyword>
<evidence type="ECO:0000256" key="2">
    <source>
        <dbReference type="ARBA" id="ARBA00022801"/>
    </source>
</evidence>
<organism evidence="6 7">
    <name type="scientific">Paenibacillus turicensis</name>
    <dbReference type="NCBI Taxonomy" id="160487"/>
    <lineage>
        <taxon>Bacteria</taxon>
        <taxon>Bacillati</taxon>
        <taxon>Bacillota</taxon>
        <taxon>Bacilli</taxon>
        <taxon>Bacillales</taxon>
        <taxon>Paenibacillaceae</taxon>
        <taxon>Paenibacillus</taxon>
    </lineage>
</organism>
<feature type="binding site" evidence="4">
    <location>
        <position position="301"/>
    </location>
    <ligand>
        <name>substrate</name>
    </ligand>
</feature>
<feature type="domain" description="Amidohydrolase-related" evidence="5">
    <location>
        <begin position="58"/>
        <end position="404"/>
    </location>
</feature>
<dbReference type="InterPro" id="IPR023512">
    <property type="entry name" value="Deaminase_MtaD/DadD"/>
</dbReference>
<comment type="caution">
    <text evidence="4">Lacks conserved residue(s) required for the propagation of feature annotation.</text>
</comment>
<feature type="binding site" evidence="4">
    <location>
        <position position="67"/>
    </location>
    <ligand>
        <name>Zn(2+)</name>
        <dbReference type="ChEBI" id="CHEBI:29105"/>
    </ligand>
</feature>
<proteinExistence type="inferred from homology"/>
<dbReference type="CDD" id="cd01298">
    <property type="entry name" value="ATZ_TRZ_like"/>
    <property type="match status" value="1"/>
</dbReference>
<dbReference type="EC" id="3.5.4.28" evidence="4"/>
<protein>
    <recommendedName>
        <fullName evidence="4">5-methylthioadenosine/S-adenosylhomocysteine deaminase</fullName>
        <shortName evidence="4">MTA/SAH deaminase</shortName>
        <ecNumber evidence="4">3.5.4.28</ecNumber>
        <ecNumber evidence="4">3.5.4.31</ecNumber>
    </recommendedName>
</protein>
<keyword evidence="3 4" id="KW-0862">Zinc</keyword>
<dbReference type="HAMAP" id="MF_01281">
    <property type="entry name" value="MTA_SAH_deamin"/>
    <property type="match status" value="1"/>
</dbReference>
<dbReference type="InterPro" id="IPR032466">
    <property type="entry name" value="Metal_Hydrolase"/>
</dbReference>
<dbReference type="EMBL" id="JAGGKG010000032">
    <property type="protein sequence ID" value="MBP1907698.1"/>
    <property type="molecule type" value="Genomic_DNA"/>
</dbReference>
<evidence type="ECO:0000313" key="7">
    <source>
        <dbReference type="Proteomes" id="UP001519272"/>
    </source>
</evidence>
<dbReference type="SUPFAM" id="SSF51556">
    <property type="entry name" value="Metallo-dependent hydrolases"/>
    <property type="match status" value="1"/>
</dbReference>